<gene>
    <name evidence="3" type="primary">e2b2</name>
</gene>
<organism evidence="3">
    <name type="scientific">uncultured Candidatus Woesearchaeota archaeon</name>
    <dbReference type="NCBI Taxonomy" id="2014372"/>
    <lineage>
        <taxon>Archaea</taxon>
        <taxon>Candidatus Woesearchaeota</taxon>
        <taxon>environmental samples</taxon>
    </lineage>
</organism>
<dbReference type="InterPro" id="IPR000649">
    <property type="entry name" value="IF-2B-related"/>
</dbReference>
<dbReference type="EMBL" id="LR131681">
    <property type="protein sequence ID" value="VDS11069.1"/>
    <property type="molecule type" value="Genomic_DNA"/>
</dbReference>
<dbReference type="SUPFAM" id="SSF100950">
    <property type="entry name" value="NagB/RpiA/CoA transferase-like"/>
    <property type="match status" value="1"/>
</dbReference>
<dbReference type="InterPro" id="IPR027363">
    <property type="entry name" value="M1Pi_N"/>
</dbReference>
<dbReference type="InterPro" id="IPR037171">
    <property type="entry name" value="NagB/RpiA_transferase-like"/>
</dbReference>
<accession>A0A447IUA2</accession>
<protein>
    <submittedName>
        <fullName evidence="3">R15P Isomerase</fullName>
    </submittedName>
</protein>
<dbReference type="EMBL" id="LR131704">
    <property type="protein sequence ID" value="VDS11092.1"/>
    <property type="molecule type" value="Genomic_DNA"/>
</dbReference>
<reference evidence="3" key="1">
    <citation type="submission" date="2018-12" db="EMBL/GenBank/DDBJ databases">
        <authorList>
            <person name="Jaffe A."/>
        </authorList>
    </citation>
    <scope>NUCLEOTIDE SEQUENCE</scope>
</reference>
<dbReference type="GO" id="GO:0046523">
    <property type="term" value="F:S-methyl-5-thioribose-1-phosphate isomerase activity"/>
    <property type="evidence" value="ECO:0007669"/>
    <property type="project" value="TreeGrafter"/>
</dbReference>
<evidence type="ECO:0000313" key="3">
    <source>
        <dbReference type="EMBL" id="VDS11092.1"/>
    </source>
</evidence>
<dbReference type="PANTHER" id="PTHR43475">
    <property type="entry name" value="METHYLTHIORIBOSE-1-PHOSPHATE ISOMERASE"/>
    <property type="match status" value="1"/>
</dbReference>
<dbReference type="Gene3D" id="1.20.120.420">
    <property type="entry name" value="translation initiation factor eif-2b, domain 1"/>
    <property type="match status" value="1"/>
</dbReference>
<dbReference type="PANTHER" id="PTHR43475:SF2">
    <property type="entry name" value="RIBOSE 1,5-BISPHOSPHATE ISOMERASE"/>
    <property type="match status" value="1"/>
</dbReference>
<sequence>MNLQKVVKDIKTLKIQGATNIALAGSKALNLVAQNSQQKTKKDFLKEINNAQFLLVNARVTEPKLKNSLKYILLKLRSRTVPELKEQIKQKSEYVLKHLTESKDYIGHIGSLKIKNNMIIFTHCHSSTVIKILKYAKTKHRRFYVHNTESRPLYQGRITAKELAKAKIPIQHYVDSAAIEALKNADIMLIGADAITANGDIVNKIGSRLFAETAERYNVKIYACTDSWSYDPETKHHKEKIEQRDPSEVWKHPPKHVKIINPAFEVIPAKLVDGIISELGFYKPEHFLHKVKRNYPWLR</sequence>
<evidence type="ECO:0000256" key="1">
    <source>
        <dbReference type="ARBA" id="ARBA00023235"/>
    </source>
</evidence>
<dbReference type="NCBIfam" id="TIGR00524">
    <property type="entry name" value="eIF-2B_rel"/>
    <property type="match status" value="1"/>
</dbReference>
<dbReference type="AlphaFoldDB" id="A0A447IUA2"/>
<dbReference type="EMBL" id="LR131667">
    <property type="protein sequence ID" value="VDS11055.1"/>
    <property type="molecule type" value="Genomic_DNA"/>
</dbReference>
<evidence type="ECO:0000256" key="2">
    <source>
        <dbReference type="RuleBase" id="RU003814"/>
    </source>
</evidence>
<dbReference type="Pfam" id="PF01008">
    <property type="entry name" value="IF-2B"/>
    <property type="match status" value="1"/>
</dbReference>
<dbReference type="Gene3D" id="3.40.50.10470">
    <property type="entry name" value="Translation initiation factor eif-2b, domain 2"/>
    <property type="match status" value="1"/>
</dbReference>
<dbReference type="InterPro" id="IPR011559">
    <property type="entry name" value="Initiation_fac_2B_a/b/d"/>
</dbReference>
<name>A0A447IUA2_9ARCH</name>
<keyword evidence="1 3" id="KW-0413">Isomerase</keyword>
<comment type="similarity">
    <text evidence="2">Belongs to the eIF-2B alpha/beta/delta subunits family.</text>
</comment>
<proteinExistence type="inferred from homology"/>
<dbReference type="InterPro" id="IPR042529">
    <property type="entry name" value="IF_2B-like_C"/>
</dbReference>
<dbReference type="GO" id="GO:0019509">
    <property type="term" value="P:L-methionine salvage from methylthioadenosine"/>
    <property type="evidence" value="ECO:0007669"/>
    <property type="project" value="TreeGrafter"/>
</dbReference>